<organism evidence="7 8">
    <name type="scientific">Desulfacinum infernum DSM 9756</name>
    <dbReference type="NCBI Taxonomy" id="1121391"/>
    <lineage>
        <taxon>Bacteria</taxon>
        <taxon>Pseudomonadati</taxon>
        <taxon>Thermodesulfobacteriota</taxon>
        <taxon>Syntrophobacteria</taxon>
        <taxon>Syntrophobacterales</taxon>
        <taxon>Syntrophobacteraceae</taxon>
        <taxon>Desulfacinum</taxon>
    </lineage>
</organism>
<dbReference type="OrthoDB" id="9807065at2"/>
<keyword evidence="4 5" id="KW-0472">Membrane</keyword>
<dbReference type="Proteomes" id="UP000184076">
    <property type="component" value="Unassembled WGS sequence"/>
</dbReference>
<dbReference type="SUPFAM" id="SSF161098">
    <property type="entry name" value="MetI-like"/>
    <property type="match status" value="1"/>
</dbReference>
<protein>
    <submittedName>
        <fullName evidence="7">Phosphate ABC transporter membrane protein 2, PhoT family</fullName>
    </submittedName>
</protein>
<evidence type="ECO:0000256" key="2">
    <source>
        <dbReference type="ARBA" id="ARBA00022692"/>
    </source>
</evidence>
<dbReference type="GO" id="GO:0005886">
    <property type="term" value="C:plasma membrane"/>
    <property type="evidence" value="ECO:0007669"/>
    <property type="project" value="UniProtKB-SubCell"/>
</dbReference>
<dbReference type="InterPro" id="IPR035906">
    <property type="entry name" value="MetI-like_sf"/>
</dbReference>
<feature type="transmembrane region" description="Helical" evidence="5">
    <location>
        <begin position="106"/>
        <end position="133"/>
    </location>
</feature>
<sequence>MKRGCWERAVRCGCYAAGFWVVSGAVAVVGFAVRQGAPHVTPKLLFGGVSAREALFGGAPVFDGLWPAVVGTFYLVAGAVALAAPLGLATGIYLAEFSRGRLKEVLTVFFDVLAGVPSVVVGLFGFSVSLLLHKMVSPRLGPCLLVAAFSLMILVLPYVIRATQSALEGVPQEVRITALSLGADPVQNLAWVLIPHSFRGIASGLLLAVGRCAEDTAVILLTGVVVTAGVPRSLLDPFEALPFYIYYVSTQYASPEELERGFGAALILLGVSVSLFAVAYAVRRAVGHWALYRA</sequence>
<dbReference type="Pfam" id="PF00528">
    <property type="entry name" value="BPD_transp_1"/>
    <property type="match status" value="1"/>
</dbReference>
<dbReference type="STRING" id="1121391.SAMN02745206_01450"/>
<feature type="transmembrane region" description="Helical" evidence="5">
    <location>
        <begin position="262"/>
        <end position="282"/>
    </location>
</feature>
<accession>A0A1M4ZFX2</accession>
<proteinExistence type="inferred from homology"/>
<keyword evidence="3 5" id="KW-1133">Transmembrane helix</keyword>
<dbReference type="PROSITE" id="PS50928">
    <property type="entry name" value="ABC_TM1"/>
    <property type="match status" value="1"/>
</dbReference>
<evidence type="ECO:0000313" key="8">
    <source>
        <dbReference type="Proteomes" id="UP000184076"/>
    </source>
</evidence>
<dbReference type="RefSeq" id="WP_073038328.1">
    <property type="nucleotide sequence ID" value="NZ_FQVB01000012.1"/>
</dbReference>
<keyword evidence="5" id="KW-0813">Transport</keyword>
<feature type="transmembrane region" description="Helical" evidence="5">
    <location>
        <begin position="12"/>
        <end position="33"/>
    </location>
</feature>
<keyword evidence="8" id="KW-1185">Reference proteome</keyword>
<comment type="similarity">
    <text evidence="5">Belongs to the binding-protein-dependent transport system permease family.</text>
</comment>
<feature type="transmembrane region" description="Helical" evidence="5">
    <location>
        <begin position="73"/>
        <end position="94"/>
    </location>
</feature>
<dbReference type="PANTHER" id="PTHR43470">
    <property type="entry name" value="PHOSPHATE TRANSPORT SYSTEM PERMEASE PROTEIN PSTA-RELATED"/>
    <property type="match status" value="1"/>
</dbReference>
<dbReference type="Gene3D" id="1.10.3720.10">
    <property type="entry name" value="MetI-like"/>
    <property type="match status" value="1"/>
</dbReference>
<feature type="transmembrane region" description="Helical" evidence="5">
    <location>
        <begin position="139"/>
        <end position="160"/>
    </location>
</feature>
<feature type="domain" description="ABC transmembrane type-1" evidence="6">
    <location>
        <begin position="69"/>
        <end position="279"/>
    </location>
</feature>
<keyword evidence="2 5" id="KW-0812">Transmembrane</keyword>
<evidence type="ECO:0000313" key="7">
    <source>
        <dbReference type="EMBL" id="SHF16848.1"/>
    </source>
</evidence>
<dbReference type="PANTHER" id="PTHR43470:SF3">
    <property type="entry name" value="PHOSPHATE TRANSPORT SYSTEM PERMEASE PROTEIN PSTA-RELATED"/>
    <property type="match status" value="1"/>
</dbReference>
<evidence type="ECO:0000259" key="6">
    <source>
        <dbReference type="PROSITE" id="PS50928"/>
    </source>
</evidence>
<evidence type="ECO:0000256" key="4">
    <source>
        <dbReference type="ARBA" id="ARBA00023136"/>
    </source>
</evidence>
<gene>
    <name evidence="7" type="ORF">SAMN02745206_01450</name>
</gene>
<dbReference type="InterPro" id="IPR000515">
    <property type="entry name" value="MetI-like"/>
</dbReference>
<dbReference type="CDD" id="cd06261">
    <property type="entry name" value="TM_PBP2"/>
    <property type="match status" value="1"/>
</dbReference>
<evidence type="ECO:0000256" key="1">
    <source>
        <dbReference type="ARBA" id="ARBA00004651"/>
    </source>
</evidence>
<name>A0A1M4ZFX2_9BACT</name>
<dbReference type="AlphaFoldDB" id="A0A1M4ZFX2"/>
<dbReference type="EMBL" id="FQVB01000012">
    <property type="protein sequence ID" value="SHF16848.1"/>
    <property type="molecule type" value="Genomic_DNA"/>
</dbReference>
<reference evidence="8" key="1">
    <citation type="submission" date="2016-11" db="EMBL/GenBank/DDBJ databases">
        <authorList>
            <person name="Varghese N."/>
            <person name="Submissions S."/>
        </authorList>
    </citation>
    <scope>NUCLEOTIDE SEQUENCE [LARGE SCALE GENOMIC DNA]</scope>
    <source>
        <strain evidence="8">DSM 9756</strain>
    </source>
</reference>
<dbReference type="GO" id="GO:0055085">
    <property type="term" value="P:transmembrane transport"/>
    <property type="evidence" value="ECO:0007669"/>
    <property type="project" value="InterPro"/>
</dbReference>
<comment type="subcellular location">
    <subcellularLocation>
        <location evidence="1 5">Cell membrane</location>
        <topology evidence="1 5">Multi-pass membrane protein</topology>
    </subcellularLocation>
</comment>
<evidence type="ECO:0000256" key="3">
    <source>
        <dbReference type="ARBA" id="ARBA00022989"/>
    </source>
</evidence>
<evidence type="ECO:0000256" key="5">
    <source>
        <dbReference type="RuleBase" id="RU363032"/>
    </source>
</evidence>